<gene>
    <name evidence="1" type="ORF">N8T08_006463</name>
</gene>
<comment type="caution">
    <text evidence="1">The sequence shown here is derived from an EMBL/GenBank/DDBJ whole genome shotgun (WGS) entry which is preliminary data.</text>
</comment>
<sequence>MEDPGSQVAPQIPSETPSHDIRSDANTYEEDELLLVQIADTNTPVSPNLDAVTYRPTDTSWAIKSKAASPLLVERPQSSGVDVSAFSFAKPLRQGKQFSIQSSARRVSRDPKAQLPGSSAHGNEERQSTGAESGREWQGRSRQRFPQSSGLQHGVGQQSLREPQPPEEQMRHEQVPLNDYESRSVTDGIDNHQTPSARTQSAGGNRSRSLATSQIMEIENREQDPPRPSGRESKRPRSVVTAEYDEPATGDDSPAHNPPVSLISEGRMAKRRRSNGKKVSSKDSTLKGHSQLSEEHLFQLLIKKVKMREEGEMAASRVKEQMHIHVMELTEENKRLREDLEACQTHLHRREAELNTRKLQMETWKAKLTNFRGFLNEFGTDYKVLRREAIQLRLTKTHLVKEKKEIEGSIAGAQEHILQVSNLLDERRSRLTETVHTTELLRQNLADSENRVKVFQDQLAHERMRSSALESYIRQQTSAQGKRLGLVVSNQVAIMTTLESKFQNIGSQLEFIASNTHSIFDNALNECLVSLKQLNESNSAGMIDIRRVEEVIGEFTMSVMRGGSEANNNLAVQLKEQLQYLADSMNTGSIILQKLSENEKCCGTLQESLEAIVPTIDNLNSSMKVMDDKGLDITRQIEHLGKIISDIKIPDKVELVPVEPCMHVQEKIELERQVQNLVAELKIAAETLKDKECHNEKTSNALLEAMSKVQETEAHTEQFKSQIIELEDQAKTIEANVREELNRASIVARDEHKKRFEQQLHRASQEKSEVERHLDKLQEQLAESHREIAEKETLFQQKKAEIAILSDKDSKIQTLESLHAENTAKLAEKEEEVGRLHEVEAANGDQVERLQQELNRVKEKLASSDVELCTTKNDSQKATLELEAKLESLQADILKRDEHCKSLASELSAANSAKVNLESGKSRAKAEIYALLRRVQDAESRMKNVQETLDQMRSTSSQETITDAWSRLDDLLQLGNLKKSTDCHPMDSTSQVKLPSDVPVEIPFNAASQGSCITPARGALQTTEFIYRTESIQRSLFSSPNEGLNVASAQSVSRNIAIPDSQPSAGIIPFSSVRQQISPARCSTSAESFADFAIMSGMIPNEHRTSGTPDTADKAGEPQGAASQVADSQPVEETRETIALTGKDAPSVVCAEPIEDQLPTKPLSTKHKTVKFQSQDSGAGDDKRQHPAPDENEFLERTNRPRERRLVRTNQRTYSRTQQLSYTSKHEKTFRQQSSSRIEETSDRDGPGRCRSNIRKTTASAASSATRTQSKGSSEYPERKASPASLASGSSKYPPAQGSHWTRGSRGRKARGERYNARFNKET</sequence>
<proteinExistence type="predicted"/>
<protein>
    <submittedName>
        <fullName evidence="1">Uncharacterized protein</fullName>
    </submittedName>
</protein>
<name>A0ACC3BEM7_9EURO</name>
<accession>A0ACC3BEM7</accession>
<dbReference type="Proteomes" id="UP001177260">
    <property type="component" value="Unassembled WGS sequence"/>
</dbReference>
<dbReference type="EMBL" id="JAOPJF010000004">
    <property type="protein sequence ID" value="KAK1149243.1"/>
    <property type="molecule type" value="Genomic_DNA"/>
</dbReference>
<evidence type="ECO:0000313" key="1">
    <source>
        <dbReference type="EMBL" id="KAK1149243.1"/>
    </source>
</evidence>
<reference evidence="1 2" key="1">
    <citation type="journal article" date="2023" name="ACS Omega">
        <title>Identification of the Neoaspergillic Acid Biosynthesis Gene Cluster by Establishing an In Vitro CRISPR-Ribonucleoprotein Genetic System in Aspergillus melleus.</title>
        <authorList>
            <person name="Yuan B."/>
            <person name="Grau M.F."/>
            <person name="Murata R.M."/>
            <person name="Torok T."/>
            <person name="Venkateswaran K."/>
            <person name="Stajich J.E."/>
            <person name="Wang C.C.C."/>
        </authorList>
    </citation>
    <scope>NUCLEOTIDE SEQUENCE [LARGE SCALE GENOMIC DNA]</scope>
    <source>
        <strain evidence="1 2">IMV 1140</strain>
    </source>
</reference>
<keyword evidence="2" id="KW-1185">Reference proteome</keyword>
<organism evidence="1 2">
    <name type="scientific">Aspergillus melleus</name>
    <dbReference type="NCBI Taxonomy" id="138277"/>
    <lineage>
        <taxon>Eukaryota</taxon>
        <taxon>Fungi</taxon>
        <taxon>Dikarya</taxon>
        <taxon>Ascomycota</taxon>
        <taxon>Pezizomycotina</taxon>
        <taxon>Eurotiomycetes</taxon>
        <taxon>Eurotiomycetidae</taxon>
        <taxon>Eurotiales</taxon>
        <taxon>Aspergillaceae</taxon>
        <taxon>Aspergillus</taxon>
        <taxon>Aspergillus subgen. Circumdati</taxon>
    </lineage>
</organism>
<evidence type="ECO:0000313" key="2">
    <source>
        <dbReference type="Proteomes" id="UP001177260"/>
    </source>
</evidence>